<feature type="transmembrane region" description="Helical" evidence="3">
    <location>
        <begin position="511"/>
        <end position="533"/>
    </location>
</feature>
<dbReference type="InterPro" id="IPR020846">
    <property type="entry name" value="MFS_dom"/>
</dbReference>
<feature type="compositionally biased region" description="Basic and acidic residues" evidence="2">
    <location>
        <begin position="275"/>
        <end position="290"/>
    </location>
</feature>
<organism evidence="5 6">
    <name type="scientific">Ramazzottius varieornatus</name>
    <name type="common">Water bear</name>
    <name type="synonym">Tardigrade</name>
    <dbReference type="NCBI Taxonomy" id="947166"/>
    <lineage>
        <taxon>Eukaryota</taxon>
        <taxon>Metazoa</taxon>
        <taxon>Ecdysozoa</taxon>
        <taxon>Tardigrada</taxon>
        <taxon>Eutardigrada</taxon>
        <taxon>Parachela</taxon>
        <taxon>Hypsibioidea</taxon>
        <taxon>Ramazzottiidae</taxon>
        <taxon>Ramazzottius</taxon>
    </lineage>
</organism>
<evidence type="ECO:0000256" key="3">
    <source>
        <dbReference type="SAM" id="Phobius"/>
    </source>
</evidence>
<keyword evidence="3" id="KW-0472">Membrane</keyword>
<dbReference type="STRING" id="947166.A0A1D1W3G0"/>
<feature type="transmembrane region" description="Helical" evidence="3">
    <location>
        <begin position="378"/>
        <end position="402"/>
    </location>
</feature>
<feature type="transmembrane region" description="Helical" evidence="3">
    <location>
        <begin position="68"/>
        <end position="90"/>
    </location>
</feature>
<feature type="compositionally biased region" description="Polar residues" evidence="2">
    <location>
        <begin position="314"/>
        <end position="332"/>
    </location>
</feature>
<feature type="region of interest" description="Disordered" evidence="2">
    <location>
        <begin position="272"/>
        <end position="295"/>
    </location>
</feature>
<dbReference type="PROSITE" id="PS50850">
    <property type="entry name" value="MFS"/>
    <property type="match status" value="1"/>
</dbReference>
<feature type="transmembrane region" description="Helical" evidence="3">
    <location>
        <begin position="414"/>
        <end position="434"/>
    </location>
</feature>
<feature type="region of interest" description="Disordered" evidence="2">
    <location>
        <begin position="307"/>
        <end position="363"/>
    </location>
</feature>
<dbReference type="GO" id="GO:0016020">
    <property type="term" value="C:membrane"/>
    <property type="evidence" value="ECO:0007669"/>
    <property type="project" value="UniProtKB-SubCell"/>
</dbReference>
<dbReference type="SUPFAM" id="SSF103473">
    <property type="entry name" value="MFS general substrate transporter"/>
    <property type="match status" value="1"/>
</dbReference>
<evidence type="ECO:0000256" key="1">
    <source>
        <dbReference type="ARBA" id="ARBA00004141"/>
    </source>
</evidence>
<dbReference type="AlphaFoldDB" id="A0A1D1W3G0"/>
<feature type="compositionally biased region" description="Basic and acidic residues" evidence="2">
    <location>
        <begin position="333"/>
        <end position="343"/>
    </location>
</feature>
<keyword evidence="6" id="KW-1185">Reference proteome</keyword>
<protein>
    <recommendedName>
        <fullName evidence="4">Major facilitator superfamily (MFS) profile domain-containing protein</fullName>
    </recommendedName>
</protein>
<gene>
    <name evidence="5" type="primary">RvY_15614-1</name>
    <name evidence="5" type="synonym">RvY_15614.1</name>
    <name evidence="5" type="ORF">RvY_15614</name>
</gene>
<accession>A0A1D1W3G0</accession>
<sequence>MPYSGGPNAVHNHALVHHADRFRRKSSPTYDKSHWIRGPPTERDRHQIDQHVLLKETVGVTTAPDGGFGWFIVVCGFFLHVTNCGVMYSLSVYFPVFLADFRLTATTCAWISAAFFGAFFGCGPLASLLVERFETRTTAFFGCLVAFIGLLIASFMPYFALVVVFQGVVTGIGCGCAVLCAVTSVARWFEGHRAIAIGIIASGSGIGAAMMGPLLAHLIERYGWRGAMLIESAIALQGCVFALFLRPVTSLTDSKTPLSAVKPISNADEAPAVPELRKISMNKDEKEKNGSLKPSSAENISLRHVSFSGDRQPDQNSGVSEGQDQKIVQDSPSGRESRDEKRAQAPQDGNPIGSKEGSPDPEGPILKKPSTFHIFKDWVFWVFVVSQFLIFFSLNAPLVYQVNRALVDVKVDRMTSSILVSIMGALSTVGRLFFGFIANKVGALRFWIFSLSMVFVGIATALVTVNDSFVGAAIYAAVAGLGYGCMVCLTSLVLVDSFGVATIASAYGNMVFFRGLGSLAGPPLGGLIVSSYGGRHKELYIVMGCIMTVGGLIITALPLLKKIASASQKPAVR</sequence>
<dbReference type="Proteomes" id="UP000186922">
    <property type="component" value="Unassembled WGS sequence"/>
</dbReference>
<dbReference type="PANTHER" id="PTHR11360:SF284">
    <property type="entry name" value="EG:103B4.3 PROTEIN-RELATED"/>
    <property type="match status" value="1"/>
</dbReference>
<comment type="caution">
    <text evidence="5">The sequence shown here is derived from an EMBL/GenBank/DDBJ whole genome shotgun (WGS) entry which is preliminary data.</text>
</comment>
<comment type="subcellular location">
    <subcellularLocation>
        <location evidence="1">Membrane</location>
        <topology evidence="1">Multi-pass membrane protein</topology>
    </subcellularLocation>
</comment>
<dbReference type="PANTHER" id="PTHR11360">
    <property type="entry name" value="MONOCARBOXYLATE TRANSPORTER"/>
    <property type="match status" value="1"/>
</dbReference>
<dbReference type="Gene3D" id="1.20.1250.20">
    <property type="entry name" value="MFS general substrate transporter like domains"/>
    <property type="match status" value="1"/>
</dbReference>
<evidence type="ECO:0000256" key="2">
    <source>
        <dbReference type="SAM" id="MobiDB-lite"/>
    </source>
</evidence>
<feature type="transmembrane region" description="Helical" evidence="3">
    <location>
        <begin position="194"/>
        <end position="216"/>
    </location>
</feature>
<evidence type="ECO:0000313" key="5">
    <source>
        <dbReference type="EMBL" id="GAV05489.1"/>
    </source>
</evidence>
<feature type="transmembrane region" description="Helical" evidence="3">
    <location>
        <begin position="539"/>
        <end position="560"/>
    </location>
</feature>
<dbReference type="OrthoDB" id="6499973at2759"/>
<feature type="transmembrane region" description="Helical" evidence="3">
    <location>
        <begin position="222"/>
        <end position="245"/>
    </location>
</feature>
<dbReference type="EMBL" id="BDGG01000012">
    <property type="protein sequence ID" value="GAV05489.1"/>
    <property type="molecule type" value="Genomic_DNA"/>
</dbReference>
<evidence type="ECO:0000259" key="4">
    <source>
        <dbReference type="PROSITE" id="PS50850"/>
    </source>
</evidence>
<feature type="transmembrane region" description="Helical" evidence="3">
    <location>
        <begin position="137"/>
        <end position="156"/>
    </location>
</feature>
<feature type="transmembrane region" description="Helical" evidence="3">
    <location>
        <begin position="162"/>
        <end position="182"/>
    </location>
</feature>
<feature type="transmembrane region" description="Helical" evidence="3">
    <location>
        <begin position="110"/>
        <end position="130"/>
    </location>
</feature>
<feature type="transmembrane region" description="Helical" evidence="3">
    <location>
        <begin position="446"/>
        <end position="466"/>
    </location>
</feature>
<proteinExistence type="predicted"/>
<name>A0A1D1W3G0_RAMVA</name>
<keyword evidence="3" id="KW-0812">Transmembrane</keyword>
<dbReference type="InterPro" id="IPR011701">
    <property type="entry name" value="MFS"/>
</dbReference>
<dbReference type="Pfam" id="PF07690">
    <property type="entry name" value="MFS_1"/>
    <property type="match status" value="1"/>
</dbReference>
<evidence type="ECO:0000313" key="6">
    <source>
        <dbReference type="Proteomes" id="UP000186922"/>
    </source>
</evidence>
<dbReference type="GO" id="GO:0008028">
    <property type="term" value="F:monocarboxylic acid transmembrane transporter activity"/>
    <property type="evidence" value="ECO:0007669"/>
    <property type="project" value="TreeGrafter"/>
</dbReference>
<dbReference type="CDD" id="cd17352">
    <property type="entry name" value="MFS_MCT_SLC16"/>
    <property type="match status" value="1"/>
</dbReference>
<feature type="transmembrane region" description="Helical" evidence="3">
    <location>
        <begin position="472"/>
        <end position="499"/>
    </location>
</feature>
<dbReference type="InterPro" id="IPR050327">
    <property type="entry name" value="Proton-linked_MCT"/>
</dbReference>
<dbReference type="InterPro" id="IPR036259">
    <property type="entry name" value="MFS_trans_sf"/>
</dbReference>
<keyword evidence="3" id="KW-1133">Transmembrane helix</keyword>
<feature type="domain" description="Major facilitator superfamily (MFS) profile" evidence="4">
    <location>
        <begin position="69"/>
        <end position="562"/>
    </location>
</feature>
<reference evidence="5 6" key="1">
    <citation type="journal article" date="2016" name="Nat. Commun.">
        <title>Extremotolerant tardigrade genome and improved radiotolerance of human cultured cells by tardigrade-unique protein.</title>
        <authorList>
            <person name="Hashimoto T."/>
            <person name="Horikawa D.D."/>
            <person name="Saito Y."/>
            <person name="Kuwahara H."/>
            <person name="Kozuka-Hata H."/>
            <person name="Shin-I T."/>
            <person name="Minakuchi Y."/>
            <person name="Ohishi K."/>
            <person name="Motoyama A."/>
            <person name="Aizu T."/>
            <person name="Enomoto A."/>
            <person name="Kondo K."/>
            <person name="Tanaka S."/>
            <person name="Hara Y."/>
            <person name="Koshikawa S."/>
            <person name="Sagara H."/>
            <person name="Miura T."/>
            <person name="Yokobori S."/>
            <person name="Miyagawa K."/>
            <person name="Suzuki Y."/>
            <person name="Kubo T."/>
            <person name="Oyama M."/>
            <person name="Kohara Y."/>
            <person name="Fujiyama A."/>
            <person name="Arakawa K."/>
            <person name="Katayama T."/>
            <person name="Toyoda A."/>
            <person name="Kunieda T."/>
        </authorList>
    </citation>
    <scope>NUCLEOTIDE SEQUENCE [LARGE SCALE GENOMIC DNA]</scope>
    <source>
        <strain evidence="5 6">YOKOZUNA-1</strain>
    </source>
</reference>